<dbReference type="EMBL" id="AVOT02083747">
    <property type="protein sequence ID" value="MBW0569077.1"/>
    <property type="molecule type" value="Genomic_DNA"/>
</dbReference>
<organism evidence="1 2">
    <name type="scientific">Austropuccinia psidii MF-1</name>
    <dbReference type="NCBI Taxonomy" id="1389203"/>
    <lineage>
        <taxon>Eukaryota</taxon>
        <taxon>Fungi</taxon>
        <taxon>Dikarya</taxon>
        <taxon>Basidiomycota</taxon>
        <taxon>Pucciniomycotina</taxon>
        <taxon>Pucciniomycetes</taxon>
        <taxon>Pucciniales</taxon>
        <taxon>Sphaerophragmiaceae</taxon>
        <taxon>Austropuccinia</taxon>
    </lineage>
</organism>
<proteinExistence type="predicted"/>
<reference evidence="1" key="1">
    <citation type="submission" date="2021-03" db="EMBL/GenBank/DDBJ databases">
        <title>Draft genome sequence of rust myrtle Austropuccinia psidii MF-1, a brazilian biotype.</title>
        <authorList>
            <person name="Quecine M.C."/>
            <person name="Pachon D.M.R."/>
            <person name="Bonatelli M.L."/>
            <person name="Correr F.H."/>
            <person name="Franceschini L.M."/>
            <person name="Leite T.F."/>
            <person name="Margarido G.R.A."/>
            <person name="Almeida C.A."/>
            <person name="Ferrarezi J.A."/>
            <person name="Labate C.A."/>
        </authorList>
    </citation>
    <scope>NUCLEOTIDE SEQUENCE</scope>
    <source>
        <strain evidence="1">MF-1</strain>
    </source>
</reference>
<sequence length="114" mass="13620">MRTRRWNLLSYLPLATEHHKTDNFAIIDFEVRNVLNKYYWNKLEKNIIVKDKKKEGIWPYLHESPKFKGIDVARPSEPVQRIEKCPQSGQGDAYTKRWVEYPLKGAFQERNLLS</sequence>
<comment type="caution">
    <text evidence="1">The sequence shown here is derived from an EMBL/GenBank/DDBJ whole genome shotgun (WGS) entry which is preliminary data.</text>
</comment>
<dbReference type="AlphaFoldDB" id="A0A9Q3PQR9"/>
<gene>
    <name evidence="1" type="ORF">O181_108792</name>
</gene>
<keyword evidence="2" id="KW-1185">Reference proteome</keyword>
<name>A0A9Q3PQR9_9BASI</name>
<dbReference type="Proteomes" id="UP000765509">
    <property type="component" value="Unassembled WGS sequence"/>
</dbReference>
<evidence type="ECO:0000313" key="2">
    <source>
        <dbReference type="Proteomes" id="UP000765509"/>
    </source>
</evidence>
<evidence type="ECO:0000313" key="1">
    <source>
        <dbReference type="EMBL" id="MBW0569077.1"/>
    </source>
</evidence>
<accession>A0A9Q3PQR9</accession>
<protein>
    <submittedName>
        <fullName evidence="1">Uncharacterized protein</fullName>
    </submittedName>
</protein>